<keyword evidence="1" id="KW-0808">Transferase</keyword>
<dbReference type="InterPro" id="IPR000182">
    <property type="entry name" value="GNAT_dom"/>
</dbReference>
<evidence type="ECO:0000313" key="4">
    <source>
        <dbReference type="EMBL" id="MEI5995370.1"/>
    </source>
</evidence>
<dbReference type="GO" id="GO:0016747">
    <property type="term" value="F:acyltransferase activity, transferring groups other than amino-acyl groups"/>
    <property type="evidence" value="ECO:0007669"/>
    <property type="project" value="InterPro"/>
</dbReference>
<dbReference type="Proteomes" id="UP000195139">
    <property type="component" value="Unassembled WGS sequence"/>
</dbReference>
<dbReference type="SUPFAM" id="SSF55729">
    <property type="entry name" value="Acyl-CoA N-acyltransferases (Nat)"/>
    <property type="match status" value="1"/>
</dbReference>
<reference evidence="5" key="1">
    <citation type="submission" date="2017-05" db="EMBL/GenBank/DDBJ databases">
        <title>The Genome Sequence of Enterococcus sp. 4G2_DIV0659.</title>
        <authorList>
            <consortium name="The Broad Institute Genomics Platform"/>
            <consortium name="The Broad Institute Genomic Center for Infectious Diseases"/>
            <person name="Earl A."/>
            <person name="Manson A."/>
            <person name="Schwartman J."/>
            <person name="Gilmore M."/>
            <person name="Abouelleil A."/>
            <person name="Cao P."/>
            <person name="Chapman S."/>
            <person name="Cusick C."/>
            <person name="Shea T."/>
            <person name="Young S."/>
            <person name="Neafsey D."/>
            <person name="Nusbaum C."/>
            <person name="Birren B."/>
        </authorList>
    </citation>
    <scope>NUCLEOTIDE SEQUENCE [LARGE SCALE GENOMIC DNA]</scope>
    <source>
        <strain evidence="5">4G2_DIV0659</strain>
    </source>
</reference>
<evidence type="ECO:0000313" key="5">
    <source>
        <dbReference type="EMBL" id="OTO10172.1"/>
    </source>
</evidence>
<keyword evidence="6" id="KW-1185">Reference proteome</keyword>
<dbReference type="EMBL" id="NGLE01000001">
    <property type="protein sequence ID" value="OTO10172.1"/>
    <property type="molecule type" value="Genomic_DNA"/>
</dbReference>
<dbReference type="OrthoDB" id="9789605at2"/>
<dbReference type="CDD" id="cd04301">
    <property type="entry name" value="NAT_SF"/>
    <property type="match status" value="1"/>
</dbReference>
<dbReference type="NCBIfam" id="NF007853">
    <property type="entry name" value="PRK10562.1"/>
    <property type="match status" value="1"/>
</dbReference>
<dbReference type="Pfam" id="PF13508">
    <property type="entry name" value="Acetyltransf_7"/>
    <property type="match status" value="1"/>
</dbReference>
<protein>
    <recommendedName>
        <fullName evidence="3">N-acetyltransferase domain-containing protein</fullName>
    </recommendedName>
</protein>
<dbReference type="PANTHER" id="PTHR43800">
    <property type="entry name" value="PEPTIDYL-LYSINE N-ACETYLTRANSFERASE YJAB"/>
    <property type="match status" value="1"/>
</dbReference>
<dbReference type="EMBL" id="NGLE02000001">
    <property type="protein sequence ID" value="MEI5995370.1"/>
    <property type="molecule type" value="Genomic_DNA"/>
</dbReference>
<gene>
    <name evidence="5" type="ORF">A5880_000855</name>
    <name evidence="4" type="ORF">A5880_002960</name>
</gene>
<name>A0A242CK58_9ENTE</name>
<keyword evidence="2" id="KW-0012">Acyltransferase</keyword>
<sequence length="142" mass="16794">MIKKITHLTSEELDRLLNIWLEATIEAHPFIEKNYWLDNQSLLKEQLPQAELYVYMKDGKIVAFLGMIETYIAGLFVHTDYQNQGIGQQLLAEVKKDHKQLSLSVYVKNQRALHFYQKQGFRFVKENVDETGELEHQLVWDR</sequence>
<comment type="caution">
    <text evidence="5">The sequence shown here is derived from an EMBL/GenBank/DDBJ whole genome shotgun (WGS) entry which is preliminary data.</text>
</comment>
<dbReference type="InterPro" id="IPR016181">
    <property type="entry name" value="Acyl_CoA_acyltransferase"/>
</dbReference>
<dbReference type="STRING" id="1834181.A5880_000855"/>
<evidence type="ECO:0000259" key="3">
    <source>
        <dbReference type="PROSITE" id="PS51186"/>
    </source>
</evidence>
<dbReference type="RefSeq" id="WP_086329812.1">
    <property type="nucleotide sequence ID" value="NZ_NGLE02000001.1"/>
</dbReference>
<organism evidence="5">
    <name type="scientific">Candidatus Enterococcus mansonii</name>
    <dbReference type="NCBI Taxonomy" id="1834181"/>
    <lineage>
        <taxon>Bacteria</taxon>
        <taxon>Bacillati</taxon>
        <taxon>Bacillota</taxon>
        <taxon>Bacilli</taxon>
        <taxon>Lactobacillales</taxon>
        <taxon>Enterococcaceae</taxon>
        <taxon>Enterococcus</taxon>
    </lineage>
</organism>
<dbReference type="PANTHER" id="PTHR43800:SF1">
    <property type="entry name" value="PEPTIDYL-LYSINE N-ACETYLTRANSFERASE YJAB"/>
    <property type="match status" value="1"/>
</dbReference>
<reference evidence="4 6" key="2">
    <citation type="submission" date="2018-07" db="EMBL/GenBank/DDBJ databases">
        <title>The Genome Sequence of Enterococcus sp. DIV0659b.</title>
        <authorList>
            <consortium name="The Broad Institute Genomics Platform"/>
            <consortium name="The Broad Institute Genomic Center for Infectious Diseases"/>
            <person name="Earl A."/>
            <person name="Manson A."/>
            <person name="Schwartman J."/>
            <person name="Gilmore M."/>
            <person name="Abouelleil A."/>
            <person name="Cao P."/>
            <person name="Chapman S."/>
            <person name="Cusick C."/>
            <person name="Shea T."/>
            <person name="Young S."/>
            <person name="Neafsey D."/>
            <person name="Nusbaum C."/>
            <person name="Birren B."/>
        </authorList>
    </citation>
    <scope>NUCLEOTIDE SEQUENCE [LARGE SCALE GENOMIC DNA]</scope>
    <source>
        <strain evidence="4 6">4G2_DIV0659</strain>
    </source>
</reference>
<dbReference type="PROSITE" id="PS51186">
    <property type="entry name" value="GNAT"/>
    <property type="match status" value="1"/>
</dbReference>
<evidence type="ECO:0000313" key="6">
    <source>
        <dbReference type="Proteomes" id="UP000195139"/>
    </source>
</evidence>
<dbReference type="Gene3D" id="3.40.630.30">
    <property type="match status" value="1"/>
</dbReference>
<evidence type="ECO:0000256" key="1">
    <source>
        <dbReference type="ARBA" id="ARBA00022679"/>
    </source>
</evidence>
<evidence type="ECO:0000256" key="2">
    <source>
        <dbReference type="ARBA" id="ARBA00023315"/>
    </source>
</evidence>
<accession>A0A242CK58</accession>
<proteinExistence type="predicted"/>
<feature type="domain" description="N-acetyltransferase" evidence="3">
    <location>
        <begin position="3"/>
        <end position="142"/>
    </location>
</feature>
<dbReference type="AlphaFoldDB" id="A0A242CK58"/>